<name>A0A0B7B4V7_9EUPU</name>
<protein>
    <submittedName>
        <fullName evidence="1">Uncharacterized protein</fullName>
    </submittedName>
</protein>
<accession>A0A0B7B4V7</accession>
<dbReference type="AlphaFoldDB" id="A0A0B7B4V7"/>
<dbReference type="EMBL" id="HACG01041188">
    <property type="protein sequence ID" value="CEK88053.1"/>
    <property type="molecule type" value="Transcribed_RNA"/>
</dbReference>
<reference evidence="1" key="1">
    <citation type="submission" date="2014-12" db="EMBL/GenBank/DDBJ databases">
        <title>Insight into the proteome of Arion vulgaris.</title>
        <authorList>
            <person name="Aradska J."/>
            <person name="Bulat T."/>
            <person name="Smidak R."/>
            <person name="Sarate P."/>
            <person name="Gangsoo J."/>
            <person name="Sialana F."/>
            <person name="Bilban M."/>
            <person name="Lubec G."/>
        </authorList>
    </citation>
    <scope>NUCLEOTIDE SEQUENCE</scope>
    <source>
        <tissue evidence="1">Skin</tissue>
    </source>
</reference>
<sequence>YIQIKCELDLVVCVRDMNNKYQDRQFERRWFKSIFCIYWDQRIQKTENICCAGIKNINEKIKKRMAWTYIENAKD</sequence>
<feature type="non-terminal residue" evidence="1">
    <location>
        <position position="1"/>
    </location>
</feature>
<gene>
    <name evidence="1" type="primary">ORF162891</name>
</gene>
<evidence type="ECO:0000313" key="1">
    <source>
        <dbReference type="EMBL" id="CEK88053.1"/>
    </source>
</evidence>
<proteinExistence type="predicted"/>
<organism evidence="1">
    <name type="scientific">Arion vulgaris</name>
    <dbReference type="NCBI Taxonomy" id="1028688"/>
    <lineage>
        <taxon>Eukaryota</taxon>
        <taxon>Metazoa</taxon>
        <taxon>Spiralia</taxon>
        <taxon>Lophotrochozoa</taxon>
        <taxon>Mollusca</taxon>
        <taxon>Gastropoda</taxon>
        <taxon>Heterobranchia</taxon>
        <taxon>Euthyneura</taxon>
        <taxon>Panpulmonata</taxon>
        <taxon>Eupulmonata</taxon>
        <taxon>Stylommatophora</taxon>
        <taxon>Helicina</taxon>
        <taxon>Arionoidea</taxon>
        <taxon>Arionidae</taxon>
        <taxon>Arion</taxon>
    </lineage>
</organism>